<feature type="non-terminal residue" evidence="1">
    <location>
        <position position="1"/>
    </location>
</feature>
<evidence type="ECO:0000313" key="1">
    <source>
        <dbReference type="EMBL" id="PTB91021.1"/>
    </source>
</evidence>
<dbReference type="GO" id="GO:0016301">
    <property type="term" value="F:kinase activity"/>
    <property type="evidence" value="ECO:0007669"/>
    <property type="project" value="UniProtKB-KW"/>
</dbReference>
<name>A0A2T4DB00_9BACT</name>
<keyword evidence="1" id="KW-0808">Transferase</keyword>
<comment type="caution">
    <text evidence="1">The sequence shown here is derived from an EMBL/GenBank/DDBJ whole genome shotgun (WGS) entry which is preliminary data.</text>
</comment>
<protein>
    <submittedName>
        <fullName evidence="1">Homoserine kinase</fullName>
    </submittedName>
</protein>
<accession>A0A2T4DB00</accession>
<reference evidence="1 2" key="1">
    <citation type="submission" date="2018-03" db="EMBL/GenBank/DDBJ databases">
        <title>Cross-interface Injection: A General Nanoliter Liquid Handling Method Applied to Single Cells Genome Amplification Automated Nanoliter Liquid Handling Applied to Single Cell Multiple Displacement Amplification.</title>
        <authorList>
            <person name="Yun J."/>
            <person name="Xu P."/>
            <person name="Xu J."/>
            <person name="Dai X."/>
            <person name="Wang Y."/>
            <person name="Zheng X."/>
            <person name="Cao C."/>
            <person name="Yi Q."/>
            <person name="Zhu Y."/>
            <person name="Wang L."/>
            <person name="Dong Z."/>
            <person name="Huang Y."/>
            <person name="Huang L."/>
            <person name="Du W."/>
        </authorList>
    </citation>
    <scope>NUCLEOTIDE SEQUENCE [LARGE SCALE GENOMIC DNA]</scope>
    <source>
        <strain evidence="1 2">Z-D1-2</strain>
    </source>
</reference>
<evidence type="ECO:0000313" key="2">
    <source>
        <dbReference type="Proteomes" id="UP000240608"/>
    </source>
</evidence>
<dbReference type="AlphaFoldDB" id="A0A2T4DB00"/>
<proteinExistence type="predicted"/>
<keyword evidence="1" id="KW-0418">Kinase</keyword>
<organism evidence="1 2">
    <name type="scientific">Marivirga lumbricoides</name>
    <dbReference type="NCBI Taxonomy" id="1046115"/>
    <lineage>
        <taxon>Bacteria</taxon>
        <taxon>Pseudomonadati</taxon>
        <taxon>Bacteroidota</taxon>
        <taxon>Cytophagia</taxon>
        <taxon>Cytophagales</taxon>
        <taxon>Marivirgaceae</taxon>
        <taxon>Marivirga</taxon>
    </lineage>
</organism>
<dbReference type="EMBL" id="PYVU01000490">
    <property type="protein sequence ID" value="PTB91021.1"/>
    <property type="molecule type" value="Genomic_DNA"/>
</dbReference>
<gene>
    <name evidence="1" type="ORF">C9994_16280</name>
</gene>
<sequence>FLMQMFHVEPDKKDFERKKEAFLNGYESILKIPDEEKSLFAYSGLSIWIFYLGIQSQRFDNWSNVFLSENYLKRFMGMAKDWLKYHQIEI</sequence>
<dbReference type="Proteomes" id="UP000240608">
    <property type="component" value="Unassembled WGS sequence"/>
</dbReference>